<sequence length="183" mass="21509">MNNAKGIIQDEVYFITTTVVNWIDIFTRPKYKHIVLESLDYCRQHKGLIIYAWVLMSNHLHAIVRSESNESVADIMRDFKKHTSKRIIAELQDDMQESRREWMLSQFGFAAANDTKTSKYRFWQDGYHPEQIATPYFFKQKLRYIHDNPVRQEYVSRPADYLYSSAIDYDGGTGLLSVEVLAV</sequence>
<organism evidence="2 3">
    <name type="scientific">Xylanibacter rarus</name>
    <dbReference type="NCBI Taxonomy" id="1676614"/>
    <lineage>
        <taxon>Bacteria</taxon>
        <taxon>Pseudomonadati</taxon>
        <taxon>Bacteroidota</taxon>
        <taxon>Bacteroidia</taxon>
        <taxon>Bacteroidales</taxon>
        <taxon>Prevotellaceae</taxon>
        <taxon>Xylanibacter</taxon>
    </lineage>
</organism>
<dbReference type="GO" id="GO:0004803">
    <property type="term" value="F:transposase activity"/>
    <property type="evidence" value="ECO:0007669"/>
    <property type="project" value="InterPro"/>
</dbReference>
<accession>A0A8E1QVJ7</accession>
<dbReference type="SMART" id="SM01321">
    <property type="entry name" value="Y1_Tnp"/>
    <property type="match status" value="1"/>
</dbReference>
<dbReference type="EMBL" id="LFQU01000078">
    <property type="protein sequence ID" value="KOO65753.1"/>
    <property type="molecule type" value="Genomic_DNA"/>
</dbReference>
<evidence type="ECO:0000313" key="2">
    <source>
        <dbReference type="EMBL" id="KOO65753.1"/>
    </source>
</evidence>
<evidence type="ECO:0000313" key="3">
    <source>
        <dbReference type="Proteomes" id="UP000036951"/>
    </source>
</evidence>
<dbReference type="SUPFAM" id="SSF143422">
    <property type="entry name" value="Transposase IS200-like"/>
    <property type="match status" value="1"/>
</dbReference>
<comment type="caution">
    <text evidence="2">The sequence shown here is derived from an EMBL/GenBank/DDBJ whole genome shotgun (WGS) entry which is preliminary data.</text>
</comment>
<reference evidence="2 3" key="1">
    <citation type="submission" date="2015-06" db="EMBL/GenBank/DDBJ databases">
        <title>Prevotella sp. 109, sp. nov., a novel member of the family Prevotellaceae isolated from human faeces.</title>
        <authorList>
            <person name="Shkoporov A.N."/>
            <person name="Chaplin A.V."/>
            <person name="Kafarskaia L.I."/>
            <person name="Efimov B.A."/>
        </authorList>
    </citation>
    <scope>NUCLEOTIDE SEQUENCE [LARGE SCALE GENOMIC DNA]</scope>
    <source>
        <strain evidence="2 3">109</strain>
    </source>
</reference>
<dbReference type="PANTHER" id="PTHR36966">
    <property type="entry name" value="REP-ASSOCIATED TYROSINE TRANSPOSASE"/>
    <property type="match status" value="1"/>
</dbReference>
<dbReference type="InterPro" id="IPR002686">
    <property type="entry name" value="Transposase_17"/>
</dbReference>
<dbReference type="Proteomes" id="UP000036951">
    <property type="component" value="Unassembled WGS sequence"/>
</dbReference>
<dbReference type="NCBIfam" id="NF047646">
    <property type="entry name" value="REP_Tyr_transpos"/>
    <property type="match status" value="1"/>
</dbReference>
<dbReference type="OrthoDB" id="9788881at2"/>
<dbReference type="GO" id="GO:0043565">
    <property type="term" value="F:sequence-specific DNA binding"/>
    <property type="evidence" value="ECO:0007669"/>
    <property type="project" value="TreeGrafter"/>
</dbReference>
<dbReference type="InterPro" id="IPR052715">
    <property type="entry name" value="RAYT_transposase"/>
</dbReference>
<dbReference type="Gene3D" id="3.30.70.1290">
    <property type="entry name" value="Transposase IS200-like"/>
    <property type="match status" value="1"/>
</dbReference>
<dbReference type="RefSeq" id="WP_053399328.1">
    <property type="nucleotide sequence ID" value="NZ_LFQU01000078.1"/>
</dbReference>
<dbReference type="AlphaFoldDB" id="A0A8E1QVJ7"/>
<gene>
    <name evidence="2" type="ORF">ACU52_14550</name>
</gene>
<name>A0A8E1QVJ7_9BACT</name>
<keyword evidence="3" id="KW-1185">Reference proteome</keyword>
<dbReference type="PANTHER" id="PTHR36966:SF1">
    <property type="entry name" value="REP-ASSOCIATED TYROSINE TRANSPOSASE"/>
    <property type="match status" value="1"/>
</dbReference>
<dbReference type="InterPro" id="IPR036515">
    <property type="entry name" value="Transposase_17_sf"/>
</dbReference>
<protein>
    <submittedName>
        <fullName evidence="2">Transposase</fullName>
    </submittedName>
</protein>
<dbReference type="Pfam" id="PF01797">
    <property type="entry name" value="Y1_Tnp"/>
    <property type="match status" value="1"/>
</dbReference>
<feature type="domain" description="Transposase IS200-like" evidence="1">
    <location>
        <begin position="8"/>
        <end position="148"/>
    </location>
</feature>
<dbReference type="GO" id="GO:0006313">
    <property type="term" value="P:DNA transposition"/>
    <property type="evidence" value="ECO:0007669"/>
    <property type="project" value="InterPro"/>
</dbReference>
<evidence type="ECO:0000259" key="1">
    <source>
        <dbReference type="SMART" id="SM01321"/>
    </source>
</evidence>
<proteinExistence type="predicted"/>